<evidence type="ECO:0000256" key="1">
    <source>
        <dbReference type="SAM" id="MobiDB-lite"/>
    </source>
</evidence>
<evidence type="ECO:0000313" key="3">
    <source>
        <dbReference type="Proteomes" id="UP000245783"/>
    </source>
</evidence>
<dbReference type="AlphaFoldDB" id="A0A316W5H2"/>
<dbReference type="InParanoid" id="A0A316W5H2"/>
<proteinExistence type="predicted"/>
<gene>
    <name evidence="2" type="ORF">IE81DRAFT_229243</name>
</gene>
<reference evidence="2 3" key="1">
    <citation type="journal article" date="2018" name="Mol. Biol. Evol.">
        <title>Broad Genomic Sampling Reveals a Smut Pathogenic Ancestry of the Fungal Clade Ustilaginomycotina.</title>
        <authorList>
            <person name="Kijpornyongpan T."/>
            <person name="Mondo S.J."/>
            <person name="Barry K."/>
            <person name="Sandor L."/>
            <person name="Lee J."/>
            <person name="Lipzen A."/>
            <person name="Pangilinan J."/>
            <person name="LaButti K."/>
            <person name="Hainaut M."/>
            <person name="Henrissat B."/>
            <person name="Grigoriev I.V."/>
            <person name="Spatafora J.W."/>
            <person name="Aime M.C."/>
        </authorList>
    </citation>
    <scope>NUCLEOTIDE SEQUENCE [LARGE SCALE GENOMIC DNA]</scope>
    <source>
        <strain evidence="2 3">MCA 4658</strain>
    </source>
</reference>
<feature type="region of interest" description="Disordered" evidence="1">
    <location>
        <begin position="74"/>
        <end position="113"/>
    </location>
</feature>
<protein>
    <submittedName>
        <fullName evidence="2">Uncharacterized protein</fullName>
    </submittedName>
</protein>
<feature type="compositionally biased region" description="Basic and acidic residues" evidence="1">
    <location>
        <begin position="85"/>
        <end position="95"/>
    </location>
</feature>
<name>A0A316W5H2_9BASI</name>
<dbReference type="RefSeq" id="XP_025372249.1">
    <property type="nucleotide sequence ID" value="XM_025511112.1"/>
</dbReference>
<organism evidence="2 3">
    <name type="scientific">Ceraceosorus guamensis</name>
    <dbReference type="NCBI Taxonomy" id="1522189"/>
    <lineage>
        <taxon>Eukaryota</taxon>
        <taxon>Fungi</taxon>
        <taxon>Dikarya</taxon>
        <taxon>Basidiomycota</taxon>
        <taxon>Ustilaginomycotina</taxon>
        <taxon>Exobasidiomycetes</taxon>
        <taxon>Ceraceosorales</taxon>
        <taxon>Ceraceosoraceae</taxon>
        <taxon>Ceraceosorus</taxon>
    </lineage>
</organism>
<dbReference type="EMBL" id="KZ819357">
    <property type="protein sequence ID" value="PWN45089.1"/>
    <property type="molecule type" value="Genomic_DNA"/>
</dbReference>
<dbReference type="Proteomes" id="UP000245783">
    <property type="component" value="Unassembled WGS sequence"/>
</dbReference>
<dbReference type="GeneID" id="37032982"/>
<keyword evidence="3" id="KW-1185">Reference proteome</keyword>
<accession>A0A316W5H2</accession>
<evidence type="ECO:0000313" key="2">
    <source>
        <dbReference type="EMBL" id="PWN45089.1"/>
    </source>
</evidence>
<sequence>MASALMLEPKLRHQPPVHPFHAPQFHRLISLVLSECVHHSCEVVASLCRYAAATPTAPQRAAGRFQALNGGVRDYSIPPLHTPPQRRESQRRLRDNAAYSSKHSKPPLLQNTHGSPCAHDASGLLGTNFTYRSTPLPHPLGVVLLFSHCTSHSFRITARAQYAVLIRY</sequence>